<dbReference type="EMBL" id="CP108318">
    <property type="protein sequence ID" value="WTW60081.1"/>
    <property type="molecule type" value="Genomic_DNA"/>
</dbReference>
<dbReference type="InterPro" id="IPR009351">
    <property type="entry name" value="AlkZ-like"/>
</dbReference>
<organism evidence="1">
    <name type="scientific">Streptomyces sp. NBC_00003</name>
    <dbReference type="NCBI Taxonomy" id="2903608"/>
    <lineage>
        <taxon>Bacteria</taxon>
        <taxon>Bacillati</taxon>
        <taxon>Actinomycetota</taxon>
        <taxon>Actinomycetes</taxon>
        <taxon>Kitasatosporales</taxon>
        <taxon>Streptomycetaceae</taxon>
        <taxon>Streptomyces</taxon>
    </lineage>
</organism>
<dbReference type="GO" id="GO:0003677">
    <property type="term" value="F:DNA binding"/>
    <property type="evidence" value="ECO:0007669"/>
    <property type="project" value="UniProtKB-KW"/>
</dbReference>
<dbReference type="Pfam" id="PF06224">
    <property type="entry name" value="AlkZ-like"/>
    <property type="match status" value="1"/>
</dbReference>
<reference evidence="1" key="1">
    <citation type="submission" date="2022-10" db="EMBL/GenBank/DDBJ databases">
        <title>The complete genomes of actinobacterial strains from the NBC collection.</title>
        <authorList>
            <person name="Joergensen T.S."/>
            <person name="Alvarez Arevalo M."/>
            <person name="Sterndorff E.B."/>
            <person name="Faurdal D."/>
            <person name="Vuksanovic O."/>
            <person name="Mourched A.-S."/>
            <person name="Charusanti P."/>
            <person name="Shaw S."/>
            <person name="Blin K."/>
            <person name="Weber T."/>
        </authorList>
    </citation>
    <scope>NUCLEOTIDE SEQUENCE</scope>
    <source>
        <strain evidence="1">NBC_00003</strain>
    </source>
</reference>
<gene>
    <name evidence="1" type="ORF">OG549_05190</name>
</gene>
<protein>
    <submittedName>
        <fullName evidence="1">Winged helix DNA-binding domain-containing protein</fullName>
    </submittedName>
</protein>
<dbReference type="AlphaFoldDB" id="A0AAU2UY70"/>
<name>A0AAU2UY70_9ACTN</name>
<proteinExistence type="predicted"/>
<sequence>MTILPRLTADQRRARLIRRHLLAPAAREKTAEAVAKALVGLHATDPATVFLAAAARMHRPTVPAIERSLYDVSAGTLALERIRCMRGTMFVVPARLAPAVRSATVRDTAGSPFSCRAMRWPICTSRA</sequence>
<dbReference type="PANTHER" id="PTHR38479">
    <property type="entry name" value="LMO0824 PROTEIN"/>
    <property type="match status" value="1"/>
</dbReference>
<accession>A0AAU2UY70</accession>
<keyword evidence="1" id="KW-0238">DNA-binding</keyword>
<evidence type="ECO:0000313" key="1">
    <source>
        <dbReference type="EMBL" id="WTW60081.1"/>
    </source>
</evidence>
<dbReference type="PANTHER" id="PTHR38479:SF2">
    <property type="entry name" value="WINGED HELIX DNA-BINDING DOMAIN-CONTAINING PROTEIN"/>
    <property type="match status" value="1"/>
</dbReference>